<dbReference type="GO" id="GO:0016297">
    <property type="term" value="F:fatty acyl-[ACP] hydrolase activity"/>
    <property type="evidence" value="ECO:0007669"/>
    <property type="project" value="UniProtKB-EC"/>
</dbReference>
<evidence type="ECO:0000256" key="24">
    <source>
        <dbReference type="ARBA" id="ARBA00023442"/>
    </source>
</evidence>
<dbReference type="InterPro" id="IPR014031">
    <property type="entry name" value="Ketoacyl_synth_C"/>
</dbReference>
<comment type="catalytic activity">
    <reaction evidence="19">
        <text>a (3R)-hydroxyacyl-[ACP] = a (2E)-enoyl-[ACP] + H2O</text>
        <dbReference type="Rhea" id="RHEA:13097"/>
        <dbReference type="Rhea" id="RHEA-COMP:9925"/>
        <dbReference type="Rhea" id="RHEA-COMP:9945"/>
        <dbReference type="ChEBI" id="CHEBI:15377"/>
        <dbReference type="ChEBI" id="CHEBI:78784"/>
        <dbReference type="ChEBI" id="CHEBI:78827"/>
        <dbReference type="EC" id="4.2.1.59"/>
    </reaction>
    <physiologicalReaction direction="left-to-right" evidence="19">
        <dbReference type="Rhea" id="RHEA:13098"/>
    </physiologicalReaction>
</comment>
<evidence type="ECO:0000256" key="37">
    <source>
        <dbReference type="ARBA" id="ARBA00048051"/>
    </source>
</evidence>
<comment type="catalytic activity">
    <reaction evidence="44">
        <text>holo-[ACP] + acetyl-CoA = acetyl-[ACP] + CoA</text>
        <dbReference type="Rhea" id="RHEA:41788"/>
        <dbReference type="Rhea" id="RHEA-COMP:9621"/>
        <dbReference type="Rhea" id="RHEA-COMP:9685"/>
        <dbReference type="ChEBI" id="CHEBI:57287"/>
        <dbReference type="ChEBI" id="CHEBI:57288"/>
        <dbReference type="ChEBI" id="CHEBI:64479"/>
        <dbReference type="ChEBI" id="CHEBI:78446"/>
        <dbReference type="EC" id="2.3.1.38"/>
    </reaction>
    <physiologicalReaction direction="left-to-right" evidence="44">
        <dbReference type="Rhea" id="RHEA:41789"/>
    </physiologicalReaction>
</comment>
<dbReference type="InterPro" id="IPR020806">
    <property type="entry name" value="PKS_PP-bd"/>
</dbReference>
<dbReference type="CDD" id="cd05195">
    <property type="entry name" value="enoyl_red"/>
    <property type="match status" value="1"/>
</dbReference>
<comment type="catalytic activity">
    <reaction evidence="31">
        <text>(2E)-butenoyl-[ACP] + NADPH + H(+) = butanoyl-[ACP] + NADP(+)</text>
        <dbReference type="Rhea" id="RHEA:41812"/>
        <dbReference type="Rhea" id="RHEA-COMP:9627"/>
        <dbReference type="Rhea" id="RHEA-COMP:9628"/>
        <dbReference type="ChEBI" id="CHEBI:15378"/>
        <dbReference type="ChEBI" id="CHEBI:57783"/>
        <dbReference type="ChEBI" id="CHEBI:58349"/>
        <dbReference type="ChEBI" id="CHEBI:78453"/>
        <dbReference type="ChEBI" id="CHEBI:78454"/>
    </reaction>
    <physiologicalReaction direction="left-to-right" evidence="31">
        <dbReference type="Rhea" id="RHEA:41813"/>
    </physiologicalReaction>
</comment>
<evidence type="ECO:0000259" key="59">
    <source>
        <dbReference type="PROSITE" id="PS52019"/>
    </source>
</evidence>
<dbReference type="Gene3D" id="3.10.129.110">
    <property type="entry name" value="Polyketide synthase dehydratase"/>
    <property type="match status" value="1"/>
</dbReference>
<comment type="catalytic activity">
    <reaction evidence="46">
        <text>3-oxotetradecanoyl-[ACP] + NADPH + H(+) = (3R)-hydroxytetradecanoyl-[ACP] + NADP(+)</text>
        <dbReference type="Rhea" id="RHEA:41888"/>
        <dbReference type="Rhea" id="RHEA-COMP:9645"/>
        <dbReference type="Rhea" id="RHEA-COMP:9646"/>
        <dbReference type="ChEBI" id="CHEBI:15378"/>
        <dbReference type="ChEBI" id="CHEBI:57783"/>
        <dbReference type="ChEBI" id="CHEBI:58349"/>
        <dbReference type="ChEBI" id="CHEBI:78473"/>
        <dbReference type="ChEBI" id="CHEBI:78474"/>
    </reaction>
    <physiologicalReaction direction="left-to-right" evidence="46">
        <dbReference type="Rhea" id="RHEA:41889"/>
    </physiologicalReaction>
</comment>
<comment type="catalytic activity">
    <reaction evidence="38">
        <text>(2E)-dodecenoyl-[ACP] + NADPH + H(+) = dodecanoyl-[ACP] + NADP(+)</text>
        <dbReference type="Rhea" id="RHEA:41880"/>
        <dbReference type="Rhea" id="RHEA-COMP:9643"/>
        <dbReference type="Rhea" id="RHEA-COMP:9644"/>
        <dbReference type="ChEBI" id="CHEBI:15378"/>
        <dbReference type="ChEBI" id="CHEBI:57783"/>
        <dbReference type="ChEBI" id="CHEBI:58349"/>
        <dbReference type="ChEBI" id="CHEBI:65264"/>
        <dbReference type="ChEBI" id="CHEBI:78472"/>
    </reaction>
    <physiologicalReaction direction="left-to-right" evidence="38">
        <dbReference type="Rhea" id="RHEA:41881"/>
    </physiologicalReaction>
</comment>
<comment type="catalytic activity">
    <reaction evidence="41">
        <text>a fatty acyl-[ACP] + malonyl-[ACP] + H(+) = a 3-oxoacyl-[ACP] + holo-[ACP] + CO2</text>
        <dbReference type="Rhea" id="RHEA:22836"/>
        <dbReference type="Rhea" id="RHEA-COMP:9623"/>
        <dbReference type="Rhea" id="RHEA-COMP:9685"/>
        <dbReference type="Rhea" id="RHEA-COMP:9916"/>
        <dbReference type="Rhea" id="RHEA-COMP:14125"/>
        <dbReference type="ChEBI" id="CHEBI:15378"/>
        <dbReference type="ChEBI" id="CHEBI:16526"/>
        <dbReference type="ChEBI" id="CHEBI:64479"/>
        <dbReference type="ChEBI" id="CHEBI:78449"/>
        <dbReference type="ChEBI" id="CHEBI:78776"/>
        <dbReference type="ChEBI" id="CHEBI:138651"/>
        <dbReference type="EC" id="2.3.1.41"/>
    </reaction>
    <physiologicalReaction direction="left-to-right" evidence="41">
        <dbReference type="Rhea" id="RHEA:22837"/>
    </physiologicalReaction>
</comment>
<dbReference type="Pfam" id="PF00975">
    <property type="entry name" value="Thioesterase"/>
    <property type="match status" value="1"/>
</dbReference>
<feature type="active site" description="Proton donor; for dehydratase activity" evidence="56">
    <location>
        <position position="1056"/>
    </location>
</feature>
<dbReference type="SMART" id="SM00822">
    <property type="entry name" value="PKS_KR"/>
    <property type="match status" value="1"/>
</dbReference>
<dbReference type="InterPro" id="IPR049900">
    <property type="entry name" value="PKS_mFAS_DH"/>
</dbReference>
<dbReference type="Pfam" id="PF02801">
    <property type="entry name" value="Ketoacyl-synt_C"/>
    <property type="match status" value="1"/>
</dbReference>
<dbReference type="InterPro" id="IPR049552">
    <property type="entry name" value="PKS_DH_N"/>
</dbReference>
<dbReference type="InterPro" id="IPR014043">
    <property type="entry name" value="Acyl_transferase_dom"/>
</dbReference>
<dbReference type="GO" id="GO:0019171">
    <property type="term" value="F:(3R)-hydroxyacyl-[acyl-carrier-protein] dehydratase activity"/>
    <property type="evidence" value="ECO:0007669"/>
    <property type="project" value="UniProtKB-EC"/>
</dbReference>
<evidence type="ECO:0000256" key="31">
    <source>
        <dbReference type="ARBA" id="ARBA00047500"/>
    </source>
</evidence>
<reference evidence="60" key="1">
    <citation type="submission" date="2015-11" db="EMBL/GenBank/DDBJ databases">
        <title>De novo transcriptome assembly of four potential Pierce s Disease insect vectors from Arizona vineyards.</title>
        <authorList>
            <person name="Tassone E.E."/>
        </authorList>
    </citation>
    <scope>NUCLEOTIDE SEQUENCE</scope>
</reference>
<evidence type="ECO:0000256" key="6">
    <source>
        <dbReference type="ARBA" id="ARBA00013191"/>
    </source>
</evidence>
<evidence type="ECO:0000256" key="43">
    <source>
        <dbReference type="ARBA" id="ARBA00048650"/>
    </source>
</evidence>
<dbReference type="EC" id="3.1.2.14" evidence="3"/>
<dbReference type="CDD" id="cd00833">
    <property type="entry name" value="PKS"/>
    <property type="match status" value="1"/>
</dbReference>
<evidence type="ECO:0000256" key="36">
    <source>
        <dbReference type="ARBA" id="ARBA00047961"/>
    </source>
</evidence>
<evidence type="ECO:0000256" key="29">
    <source>
        <dbReference type="ARBA" id="ARBA00047440"/>
    </source>
</evidence>
<comment type="catalytic activity">
    <reaction evidence="37">
        <text>hexadecanoyl-[ACP] + malonyl-[ACP] + H(+) = 3-oxooctadecanoyl-[ACP] + holo-[ACP] + CO2</text>
        <dbReference type="Rhea" id="RHEA:41916"/>
        <dbReference type="Rhea" id="RHEA-COMP:9623"/>
        <dbReference type="Rhea" id="RHEA-COMP:9652"/>
        <dbReference type="Rhea" id="RHEA-COMP:9653"/>
        <dbReference type="Rhea" id="RHEA-COMP:9685"/>
        <dbReference type="ChEBI" id="CHEBI:15378"/>
        <dbReference type="ChEBI" id="CHEBI:16526"/>
        <dbReference type="ChEBI" id="CHEBI:64479"/>
        <dbReference type="ChEBI" id="CHEBI:78449"/>
        <dbReference type="ChEBI" id="CHEBI:78483"/>
        <dbReference type="ChEBI" id="CHEBI:78487"/>
    </reaction>
    <physiologicalReaction direction="left-to-right" evidence="37">
        <dbReference type="Rhea" id="RHEA:41917"/>
    </physiologicalReaction>
</comment>
<evidence type="ECO:0000313" key="60">
    <source>
        <dbReference type="EMBL" id="JAT01012.1"/>
    </source>
</evidence>
<comment type="catalytic activity">
    <reaction evidence="40">
        <text>(2E)-octenoyl-[ACP] + NADPH + H(+) = octanoyl-[ACP] + NADP(+)</text>
        <dbReference type="Rhea" id="RHEA:41848"/>
        <dbReference type="Rhea" id="RHEA-COMP:9635"/>
        <dbReference type="Rhea" id="RHEA-COMP:9636"/>
        <dbReference type="ChEBI" id="CHEBI:15378"/>
        <dbReference type="ChEBI" id="CHEBI:57783"/>
        <dbReference type="ChEBI" id="CHEBI:58349"/>
        <dbReference type="ChEBI" id="CHEBI:78462"/>
        <dbReference type="ChEBI" id="CHEBI:78463"/>
    </reaction>
    <physiologicalReaction direction="left-to-right" evidence="40">
        <dbReference type="Rhea" id="RHEA:41849"/>
    </physiologicalReaction>
</comment>
<evidence type="ECO:0000256" key="56">
    <source>
        <dbReference type="PROSITE-ProRule" id="PRU01363"/>
    </source>
</evidence>
<dbReference type="CDD" id="cd08954">
    <property type="entry name" value="KR_1_FAS_SDR_x"/>
    <property type="match status" value="1"/>
</dbReference>
<dbReference type="PROSITE" id="PS50075">
    <property type="entry name" value="CARRIER"/>
    <property type="match status" value="1"/>
</dbReference>
<evidence type="ECO:0000256" key="7">
    <source>
        <dbReference type="ARBA" id="ARBA00018769"/>
    </source>
</evidence>
<gene>
    <name evidence="60" type="ORF">g.18624</name>
</gene>
<evidence type="ECO:0000256" key="23">
    <source>
        <dbReference type="ARBA" id="ARBA00023402"/>
    </source>
</evidence>
<dbReference type="GO" id="GO:0004315">
    <property type="term" value="F:3-oxoacyl-[acyl-carrier-protein] synthase activity"/>
    <property type="evidence" value="ECO:0007669"/>
    <property type="project" value="UniProtKB-EC"/>
</dbReference>
<dbReference type="InterPro" id="IPR036291">
    <property type="entry name" value="NAD(P)-bd_dom_sf"/>
</dbReference>
<dbReference type="SMART" id="SM00825">
    <property type="entry name" value="PKS_KS"/>
    <property type="match status" value="1"/>
</dbReference>
<dbReference type="GO" id="GO:0004312">
    <property type="term" value="F:fatty acid synthase activity"/>
    <property type="evidence" value="ECO:0007669"/>
    <property type="project" value="UniProtKB-EC"/>
</dbReference>
<dbReference type="Pfam" id="PF21089">
    <property type="entry name" value="PKS_DH_N"/>
    <property type="match status" value="1"/>
</dbReference>
<comment type="catalytic activity">
    <reaction evidence="47">
        <text>(2E)-octadecenoyl-[ACP] + NADPH + H(+) = octadecanoyl-[ACP] + NADP(+)</text>
        <dbReference type="Rhea" id="RHEA:41928"/>
        <dbReference type="Rhea" id="RHEA-COMP:9655"/>
        <dbReference type="Rhea" id="RHEA-COMP:9656"/>
        <dbReference type="ChEBI" id="CHEBI:15378"/>
        <dbReference type="ChEBI" id="CHEBI:57783"/>
        <dbReference type="ChEBI" id="CHEBI:58349"/>
        <dbReference type="ChEBI" id="CHEBI:78489"/>
        <dbReference type="ChEBI" id="CHEBI:78495"/>
    </reaction>
    <physiologicalReaction direction="left-to-right" evidence="47">
        <dbReference type="Rhea" id="RHEA:41929"/>
    </physiologicalReaction>
</comment>
<comment type="catalytic activity">
    <reaction evidence="29">
        <text>3-oxodecanoyl-[ACP] + NADPH + H(+) = (3R)-hydroxydecanoyl-[ACP] + NADP(+)</text>
        <dbReference type="Rhea" id="RHEA:41856"/>
        <dbReference type="Rhea" id="RHEA-COMP:9637"/>
        <dbReference type="Rhea" id="RHEA-COMP:9638"/>
        <dbReference type="ChEBI" id="CHEBI:15378"/>
        <dbReference type="ChEBI" id="CHEBI:57783"/>
        <dbReference type="ChEBI" id="CHEBI:58349"/>
        <dbReference type="ChEBI" id="CHEBI:78464"/>
        <dbReference type="ChEBI" id="CHEBI:78466"/>
    </reaction>
    <physiologicalReaction direction="left-to-right" evidence="29">
        <dbReference type="Rhea" id="RHEA:41857"/>
    </physiologicalReaction>
</comment>
<comment type="catalytic activity">
    <reaction evidence="52">
        <text>3-oxooctanoyl-[ACP] + NADPH + H(+) = (3R)-hydroxyoctanoyl-[ACP] + NADP(+)</text>
        <dbReference type="Rhea" id="RHEA:41840"/>
        <dbReference type="Rhea" id="RHEA-COMP:9633"/>
        <dbReference type="Rhea" id="RHEA-COMP:9634"/>
        <dbReference type="ChEBI" id="CHEBI:15378"/>
        <dbReference type="ChEBI" id="CHEBI:57783"/>
        <dbReference type="ChEBI" id="CHEBI:58349"/>
        <dbReference type="ChEBI" id="CHEBI:78460"/>
        <dbReference type="ChEBI" id="CHEBI:78461"/>
    </reaction>
    <physiologicalReaction direction="left-to-right" evidence="52">
        <dbReference type="Rhea" id="RHEA:41841"/>
    </physiologicalReaction>
</comment>
<dbReference type="SUPFAM" id="SSF52151">
    <property type="entry name" value="FabD/lysophospholipase-like"/>
    <property type="match status" value="1"/>
</dbReference>
<feature type="active site" description="Proton acceptor; for dehydratase activity" evidence="56">
    <location>
        <position position="903"/>
    </location>
</feature>
<dbReference type="InterPro" id="IPR014030">
    <property type="entry name" value="Ketoacyl_synth_N"/>
</dbReference>
<evidence type="ECO:0000256" key="53">
    <source>
        <dbReference type="ARBA" id="ARBA00049449"/>
    </source>
</evidence>
<dbReference type="InterPro" id="IPR020843">
    <property type="entry name" value="ER"/>
</dbReference>
<dbReference type="InterPro" id="IPR036736">
    <property type="entry name" value="ACP-like_sf"/>
</dbReference>
<comment type="catalytic activity">
    <reaction evidence="43">
        <text>a 2,3-saturated acyl-[ACP] + NADP(+) = a (2E)-enoyl-[ACP] + NADPH + H(+)</text>
        <dbReference type="Rhea" id="RHEA:22564"/>
        <dbReference type="Rhea" id="RHEA-COMP:9925"/>
        <dbReference type="Rhea" id="RHEA-COMP:9926"/>
        <dbReference type="ChEBI" id="CHEBI:15378"/>
        <dbReference type="ChEBI" id="CHEBI:57783"/>
        <dbReference type="ChEBI" id="CHEBI:58349"/>
        <dbReference type="ChEBI" id="CHEBI:78784"/>
        <dbReference type="ChEBI" id="CHEBI:78785"/>
        <dbReference type="EC" id="1.3.1.39"/>
    </reaction>
    <physiologicalReaction direction="right-to-left" evidence="43">
        <dbReference type="Rhea" id="RHEA:22566"/>
    </physiologicalReaction>
</comment>
<keyword evidence="10" id="KW-0808">Transferase</keyword>
<keyword evidence="12" id="KW-0663">Pyridoxal phosphate</keyword>
<dbReference type="UniPathway" id="UPA00094"/>
<dbReference type="Gene3D" id="3.90.180.10">
    <property type="entry name" value="Medium-chain alcohol dehydrogenases, catalytic domain"/>
    <property type="match status" value="1"/>
</dbReference>
<evidence type="ECO:0000256" key="1">
    <source>
        <dbReference type="ARBA" id="ARBA00005189"/>
    </source>
</evidence>
<comment type="catalytic activity">
    <reaction evidence="20">
        <text>(3R)-hydroxytetradecanoyl-[ACP] = (2E)-tetradecenoyl-[ACP] + H2O</text>
        <dbReference type="Rhea" id="RHEA:41892"/>
        <dbReference type="Rhea" id="RHEA-COMP:9646"/>
        <dbReference type="Rhea" id="RHEA-COMP:9647"/>
        <dbReference type="ChEBI" id="CHEBI:15377"/>
        <dbReference type="ChEBI" id="CHEBI:78474"/>
        <dbReference type="ChEBI" id="CHEBI:78475"/>
    </reaction>
    <physiologicalReaction direction="left-to-right" evidence="20">
        <dbReference type="Rhea" id="RHEA:41893"/>
    </physiologicalReaction>
</comment>
<evidence type="ECO:0000256" key="32">
    <source>
        <dbReference type="ARBA" id="ARBA00047578"/>
    </source>
</evidence>
<evidence type="ECO:0000256" key="52">
    <source>
        <dbReference type="ARBA" id="ARBA00049422"/>
    </source>
</evidence>
<dbReference type="SMART" id="SM00823">
    <property type="entry name" value="PKS_PP"/>
    <property type="match status" value="1"/>
</dbReference>
<evidence type="ECO:0000256" key="20">
    <source>
        <dbReference type="ARBA" id="ARBA00023398"/>
    </source>
</evidence>
<evidence type="ECO:0000256" key="18">
    <source>
        <dbReference type="ARBA" id="ARBA00023388"/>
    </source>
</evidence>
<keyword evidence="8" id="KW-0596">Phosphopantetheine</keyword>
<comment type="catalytic activity">
    <reaction evidence="25">
        <text>acetyl-CoA + n malonyl-CoA + 2n NADPH + 2n H(+) = a long-chain fatty acid + (n+1) CoA + n CO2 + 2n NADP(+).</text>
        <dbReference type="EC" id="2.3.1.85"/>
    </reaction>
</comment>
<comment type="catalytic activity">
    <reaction evidence="39">
        <text>tetradecanoyl-[ACP] + H2O = tetradecanoate + holo-[ACP] + H(+)</text>
        <dbReference type="Rhea" id="RHEA:30123"/>
        <dbReference type="Rhea" id="RHEA-COMP:9648"/>
        <dbReference type="Rhea" id="RHEA-COMP:9685"/>
        <dbReference type="ChEBI" id="CHEBI:15377"/>
        <dbReference type="ChEBI" id="CHEBI:15378"/>
        <dbReference type="ChEBI" id="CHEBI:30807"/>
        <dbReference type="ChEBI" id="CHEBI:64479"/>
        <dbReference type="ChEBI" id="CHEBI:78477"/>
        <dbReference type="EC" id="3.1.2.14"/>
    </reaction>
    <physiologicalReaction direction="left-to-right" evidence="39">
        <dbReference type="Rhea" id="RHEA:30124"/>
    </physiologicalReaction>
</comment>
<dbReference type="Pfam" id="PF21149">
    <property type="entry name" value="FAS_pseudo-KR"/>
    <property type="match status" value="1"/>
</dbReference>
<dbReference type="SUPFAM" id="SSF51735">
    <property type="entry name" value="NAD(P)-binding Rossmann-fold domains"/>
    <property type="match status" value="2"/>
</dbReference>
<dbReference type="SUPFAM" id="SSF55048">
    <property type="entry name" value="Probable ACP-binding domain of malonyl-CoA ACP transacylase"/>
    <property type="match status" value="1"/>
</dbReference>
<dbReference type="Pfam" id="PF13602">
    <property type="entry name" value="ADH_zinc_N_2"/>
    <property type="match status" value="1"/>
</dbReference>
<dbReference type="InterPro" id="IPR016035">
    <property type="entry name" value="Acyl_Trfase/lysoPLipase"/>
</dbReference>
<comment type="catalytic activity">
    <reaction evidence="32">
        <text>dodecanoyl-[ACP] + malonyl-[ACP] + H(+) = 3-oxotetradecanoyl-[ACP] + holo-[ACP] + CO2</text>
        <dbReference type="Rhea" id="RHEA:41884"/>
        <dbReference type="Rhea" id="RHEA-COMP:9623"/>
        <dbReference type="Rhea" id="RHEA-COMP:9644"/>
        <dbReference type="Rhea" id="RHEA-COMP:9645"/>
        <dbReference type="Rhea" id="RHEA-COMP:9685"/>
        <dbReference type="ChEBI" id="CHEBI:15378"/>
        <dbReference type="ChEBI" id="CHEBI:16526"/>
        <dbReference type="ChEBI" id="CHEBI:64479"/>
        <dbReference type="ChEBI" id="CHEBI:65264"/>
        <dbReference type="ChEBI" id="CHEBI:78449"/>
        <dbReference type="ChEBI" id="CHEBI:78473"/>
    </reaction>
    <physiologicalReaction direction="left-to-right" evidence="32">
        <dbReference type="Rhea" id="RHEA:41885"/>
    </physiologicalReaction>
</comment>
<comment type="catalytic activity">
    <reaction evidence="48">
        <text>decanoyl-[ACP] + malonyl-[ACP] + H(+) = 3-oxododecanoyl-[ACP] + holo-[ACP] + CO2</text>
        <dbReference type="Rhea" id="RHEA:41868"/>
        <dbReference type="Rhea" id="RHEA-COMP:9623"/>
        <dbReference type="Rhea" id="RHEA-COMP:9640"/>
        <dbReference type="Rhea" id="RHEA-COMP:9641"/>
        <dbReference type="Rhea" id="RHEA-COMP:9685"/>
        <dbReference type="ChEBI" id="CHEBI:15378"/>
        <dbReference type="ChEBI" id="CHEBI:16526"/>
        <dbReference type="ChEBI" id="CHEBI:64479"/>
        <dbReference type="ChEBI" id="CHEBI:78449"/>
        <dbReference type="ChEBI" id="CHEBI:78468"/>
        <dbReference type="ChEBI" id="CHEBI:78469"/>
    </reaction>
    <physiologicalReaction direction="left-to-right" evidence="48">
        <dbReference type="Rhea" id="RHEA:41869"/>
    </physiologicalReaction>
</comment>
<evidence type="ECO:0000256" key="27">
    <source>
        <dbReference type="ARBA" id="ARBA00047394"/>
    </source>
</evidence>
<evidence type="ECO:0000256" key="16">
    <source>
        <dbReference type="ARBA" id="ARBA00023351"/>
    </source>
</evidence>
<evidence type="ECO:0000256" key="41">
    <source>
        <dbReference type="ARBA" id="ARBA00048506"/>
    </source>
</evidence>
<dbReference type="Pfam" id="PF00109">
    <property type="entry name" value="ketoacyl-synt"/>
    <property type="match status" value="1"/>
</dbReference>
<comment type="catalytic activity">
    <reaction evidence="23">
        <text>(3R)-hydroxybutanoyl-[ACP] = (2E)-butenoyl-[ACP] + H2O</text>
        <dbReference type="Rhea" id="RHEA:41808"/>
        <dbReference type="Rhea" id="RHEA-COMP:9626"/>
        <dbReference type="Rhea" id="RHEA-COMP:9627"/>
        <dbReference type="ChEBI" id="CHEBI:15377"/>
        <dbReference type="ChEBI" id="CHEBI:78451"/>
        <dbReference type="ChEBI" id="CHEBI:78453"/>
    </reaction>
    <physiologicalReaction direction="left-to-right" evidence="23">
        <dbReference type="Rhea" id="RHEA:41809"/>
    </physiologicalReaction>
</comment>
<comment type="catalytic activity">
    <reaction evidence="49">
        <text>(2E)-tetradecenoyl-[ACP] + NADPH + H(+) = tetradecanoyl-[ACP] + NADP(+)</text>
        <dbReference type="Rhea" id="RHEA:41896"/>
        <dbReference type="Rhea" id="RHEA-COMP:9647"/>
        <dbReference type="Rhea" id="RHEA-COMP:9648"/>
        <dbReference type="ChEBI" id="CHEBI:15378"/>
        <dbReference type="ChEBI" id="CHEBI:57783"/>
        <dbReference type="ChEBI" id="CHEBI:58349"/>
        <dbReference type="ChEBI" id="CHEBI:78475"/>
        <dbReference type="ChEBI" id="CHEBI:78477"/>
    </reaction>
    <physiologicalReaction direction="left-to-right" evidence="49">
        <dbReference type="Rhea" id="RHEA:41897"/>
    </physiologicalReaction>
</comment>
<accession>A0A1B6JP24</accession>
<dbReference type="InterPro" id="IPR009081">
    <property type="entry name" value="PP-bd_ACP"/>
</dbReference>
<comment type="catalytic activity">
    <reaction evidence="21">
        <text>(3R)-hydroxyoctadecanoyl-[ACP] = (2E)-octadecenoyl-[ACP] + H2O</text>
        <dbReference type="Rhea" id="RHEA:41924"/>
        <dbReference type="Rhea" id="RHEA-COMP:9654"/>
        <dbReference type="Rhea" id="RHEA-COMP:9655"/>
        <dbReference type="ChEBI" id="CHEBI:15377"/>
        <dbReference type="ChEBI" id="CHEBI:78488"/>
        <dbReference type="ChEBI" id="CHEBI:78489"/>
    </reaction>
    <physiologicalReaction direction="left-to-right" evidence="21">
        <dbReference type="Rhea" id="RHEA:41925"/>
    </physiologicalReaction>
</comment>
<dbReference type="FunFam" id="1.10.1200.10:FF:000013">
    <property type="entry name" value="Fatty acid synthase"/>
    <property type="match status" value="1"/>
</dbReference>
<protein>
    <recommendedName>
        <fullName evidence="7">Fatty acid synthase</fullName>
        <ecNumber evidence="5">1.1.1.100</ecNumber>
        <ecNumber evidence="2">1.3.1.39</ecNumber>
        <ecNumber evidence="6">2.3.1.41</ecNumber>
        <ecNumber evidence="4">2.3.1.85</ecNumber>
        <ecNumber evidence="3">3.1.2.14</ecNumber>
    </recommendedName>
</protein>
<evidence type="ECO:0000256" key="25">
    <source>
        <dbReference type="ARBA" id="ARBA00044883"/>
    </source>
</evidence>
<evidence type="ECO:0000256" key="54">
    <source>
        <dbReference type="ARBA" id="ARBA00049521"/>
    </source>
</evidence>
<comment type="catalytic activity">
    <reaction evidence="36">
        <text>acetyl-[ACP] + malonyl-[ACP] + H(+) = 3-oxobutanoyl-[ACP] + holo-[ACP] + CO2</text>
        <dbReference type="Rhea" id="RHEA:41800"/>
        <dbReference type="Rhea" id="RHEA-COMP:9621"/>
        <dbReference type="Rhea" id="RHEA-COMP:9623"/>
        <dbReference type="Rhea" id="RHEA-COMP:9625"/>
        <dbReference type="Rhea" id="RHEA-COMP:9685"/>
        <dbReference type="ChEBI" id="CHEBI:15378"/>
        <dbReference type="ChEBI" id="CHEBI:16526"/>
        <dbReference type="ChEBI" id="CHEBI:64479"/>
        <dbReference type="ChEBI" id="CHEBI:78446"/>
        <dbReference type="ChEBI" id="CHEBI:78449"/>
        <dbReference type="ChEBI" id="CHEBI:78450"/>
    </reaction>
    <physiologicalReaction direction="left-to-right" evidence="36">
        <dbReference type="Rhea" id="RHEA:41801"/>
    </physiologicalReaction>
</comment>
<dbReference type="Pfam" id="PF00698">
    <property type="entry name" value="Acyl_transf_1"/>
    <property type="match status" value="1"/>
</dbReference>
<dbReference type="InterPro" id="IPR001031">
    <property type="entry name" value="Thioesterase"/>
</dbReference>
<evidence type="ECO:0000256" key="51">
    <source>
        <dbReference type="ARBA" id="ARBA00049414"/>
    </source>
</evidence>
<dbReference type="InterPro" id="IPR018201">
    <property type="entry name" value="Ketoacyl_synth_AS"/>
</dbReference>
<evidence type="ECO:0000256" key="34">
    <source>
        <dbReference type="ARBA" id="ARBA00047897"/>
    </source>
</evidence>
<dbReference type="PANTHER" id="PTHR43775:SF23">
    <property type="entry name" value="FATTY ACID SYNTHASE 3"/>
    <property type="match status" value="1"/>
</dbReference>
<evidence type="ECO:0000256" key="13">
    <source>
        <dbReference type="ARBA" id="ARBA00022990"/>
    </source>
</evidence>
<dbReference type="PROSITE" id="PS00606">
    <property type="entry name" value="KS3_1"/>
    <property type="match status" value="1"/>
</dbReference>
<evidence type="ECO:0000256" key="3">
    <source>
        <dbReference type="ARBA" id="ARBA00012480"/>
    </source>
</evidence>
<feature type="region of interest" description="C-terminal hotdog fold" evidence="56">
    <location>
        <begin position="1007"/>
        <end position="1133"/>
    </location>
</feature>
<comment type="catalytic activity">
    <reaction evidence="53">
        <text>butanoyl-[ACP] + malonyl-[ACP] + H(+) = 3-oxohexanoyl-[ACP] + holo-[ACP] + CO2</text>
        <dbReference type="Rhea" id="RHEA:41820"/>
        <dbReference type="Rhea" id="RHEA-COMP:9623"/>
        <dbReference type="Rhea" id="RHEA-COMP:9628"/>
        <dbReference type="Rhea" id="RHEA-COMP:9629"/>
        <dbReference type="Rhea" id="RHEA-COMP:9685"/>
        <dbReference type="ChEBI" id="CHEBI:15378"/>
        <dbReference type="ChEBI" id="CHEBI:16526"/>
        <dbReference type="ChEBI" id="CHEBI:64479"/>
        <dbReference type="ChEBI" id="CHEBI:78449"/>
        <dbReference type="ChEBI" id="CHEBI:78454"/>
        <dbReference type="ChEBI" id="CHEBI:78456"/>
    </reaction>
    <physiologicalReaction direction="left-to-right" evidence="53">
        <dbReference type="Rhea" id="RHEA:41821"/>
    </physiologicalReaction>
</comment>
<evidence type="ECO:0000256" key="17">
    <source>
        <dbReference type="ARBA" id="ARBA00023373"/>
    </source>
</evidence>
<evidence type="ECO:0000256" key="9">
    <source>
        <dbReference type="ARBA" id="ARBA00022553"/>
    </source>
</evidence>
<evidence type="ECO:0000259" key="58">
    <source>
        <dbReference type="PROSITE" id="PS52004"/>
    </source>
</evidence>
<evidence type="ECO:0000256" key="44">
    <source>
        <dbReference type="ARBA" id="ARBA00048691"/>
    </source>
</evidence>
<comment type="catalytic activity">
    <reaction evidence="16">
        <text>(3R)-hydroxydodecanoyl-[ACP] = (2E)-dodecenoyl-[ACP] + H2O</text>
        <dbReference type="Rhea" id="RHEA:41876"/>
        <dbReference type="Rhea" id="RHEA-COMP:9642"/>
        <dbReference type="Rhea" id="RHEA-COMP:9643"/>
        <dbReference type="ChEBI" id="CHEBI:15377"/>
        <dbReference type="ChEBI" id="CHEBI:78470"/>
        <dbReference type="ChEBI" id="CHEBI:78472"/>
    </reaction>
    <physiologicalReaction direction="left-to-right" evidence="16">
        <dbReference type="Rhea" id="RHEA:41877"/>
    </physiologicalReaction>
</comment>
<sequence length="2424" mass="267940">MAGTTTMCDRTLALEAGRRLANPLPGEEVVISGIAGFYPDSDNVMDFAEKLFKKIDLISDDDRRWKLEHPEIPQRTGKLNEVSKFDAAFFGVHFKQAHTMDPMCRMLLEKAYEAIVDSGYNPRQLRGTCTGVFIGACFSESEKTWFYEKLQVNGFGITGCSRAMLANRISYWLGINGPSYTVDSACSSSLYALEHAYKSIRDGHCDAAIVGGCNLCLHPYVSLQFARLGVLSQDGRCKSFDESANGYCRSEAVCILYLQKAKDARRIYATVVHAKTNCDGYKEQGITFPSGPLQQRLLEEFYEECQISPSSLAWVEAHGTGTRVGDPEEVKALENVFCPGRQGPLQIGSVKSNIGHSEPASGLCSVTKVLIAMETGFIPPNINLKTPRKDIDAFYNGKITVVTEKTPWNGGMVGINSFGFGGANCHVLLKWNEKNKINGGAPNDEIPRVVPASGRTEEAVNVILTDVESRGIDVEYVKLLHEVHTEEIPGHIFRGFTVLTTNNTARLRSIKYYPGDKRPVWFVFSGMGSQWAGMGKALMKIPVFTAAIQKCHEVLKPKGVDIVSIITDTDPTIFDNILNSFVGIAAIQIGLVDVLTTIGIVPDHMIGHSVGELGCAYADGCFTAEQMILAAYYRGLASIKSELITGAMAAIGMGYHDIKDMVPPGIDVACHNSAGSCTISGPADLVKSFVSRLQEQKIFAKEVNVSNIAYHSRYIAPAGPKLLSYLKQVIPDPKPRSVKWVSSSVPEAQWDSPLARLCSAEYHTNNLLSPVLFEEAARHIHPRAITVEIAPHGLLQAILRRALDKQSINIPLTHKDSPDNSVILVTALGKLYEAGLNPQFAALYPEVSMPVSRGTPMIAPLVRWEHSEDWYVTSYRMQEKIKSGERTVNINLKDDELEYLGGHVIDGRNLFPATGYLACAWETIGLMRGELYTDVSVVFEDIRFHRATNIPKDGSLDIVVMVQKGSGNFEIVEGGAAIVTGRIYVPENINKEIVTLDPPEDEHDPALLDMSGKDFYKELRLRGYNYKGLFRSVTKSNNSGTRGFIQWHNNWVAFMDNMLQMQIIREDTRGLFVPTSIQKLVIDIKRHVQALFALPDDIKELPVYVYNYLDMIKSGGVQIEGLKASAIARRKPLGEPVLEKYQFFPHIVQEQDIDLNTFARICVHLVLENILVTKVKAVEVLDNGCDPDAVLLSPVILQILGDLPLIQADINILSPLENPKVTDVGPNILVEDKKIVTDQSAIFIVASNLFTPSRAEVLKSCLGAIKDDGFILAREKVNEDLVLNGFTVCMERTIESEKILLIRKTRPLKNIPPTFKISSEEFNWVTQVQNALKTEGSNRKIVLYAEKEPTSGIIGLVNCIRKEPGGERISCVFVMDPNAPEFSVEHKLYRDQISKDLAVNVFKDGVWGSYRHFPIQVFSPTAVDHAFVNTSVRGDLSSLTWLQGPVGFNDPTPKGKHMIHVYYSALNFRDVMMMTGKLAPEVITKDRREQDCVCGFEFSGRTTDGKRVMGMTSSRCLSNTVVGDIYLTWDIPDEWTLEQAATVPVVYGTAMFALITCGNMKKGDSVLIHAGTGGVGQAAIYLALHQGCTVFTTVGTPEKREFIKRTFPQIKESHIGNSRDCSFEQMVMMETDGRGVDLVLNSLAEEKLLASARCLARGGRFLEIGKFDLANNNPLGMEMFLRETSFHGIQLDTLFVTPQSTRKQELQDLIVEGIKNGAVKPLCSTVFPEDQIEAAFRYMASGKHVGKVLVKIREEEENKKALPQPVKMLARPRFFCKEDSSYIIIGGLGGFGLELADWLALRGCKKLILTSRSGLRTGYQAMRIRIWRTYGVTVEVSTADVTTEQGVIHLLNQATRLGPVDGIFNLAVVLKDAFFENQTEADFLKSAGPKATATKHLDRISRKFCPSMEHFVIFSSVSCGRGNAGQANYGLSNSVMERICEERHRDGLPALAVQWGAVGEVGLVAEMQEDHLEIVIGGTLQQRISSCLEVLDGFMYCGQPVVASMVVAEKRAGGGVAGNIVDTVVNILGLRDLKTISLHSTLAELGMDSMMAVEIKQTLEREFQVFLTPQDIRAMTFAKLQDLAAQTENETKTISQVGEMTAPDFAINHLVRVIGDEMLSGEPIIRLPSLCGDGNTIEEIAVNNDLIFLIPGVEGVASVVEPLAKNLKAQALCLQFDYEKTYDTIGDIAESLLPHIKKRLRPGAGFKMVGYSFGAMVTLEIVLRLEREGRKGSVWLIDGAPDFLQSLAMKTMHIEDEKGGFLHLQFELIQRFIDLTAPQVTLPESELMALPDWNSRVEFMVKHSPEGLHSKRFQRLSLNAAYHRILAVFKYKPLANKCIASKITLVRPSEISMPSEDDYGLSKYCLSPVTVHFVDGNHLTILDNKKTADLINKPTVEDAVGFKQSIMTAPSDTLSSLQNNIKQK</sequence>
<evidence type="ECO:0000259" key="57">
    <source>
        <dbReference type="PROSITE" id="PS50075"/>
    </source>
</evidence>
<dbReference type="Gene3D" id="1.10.1200.10">
    <property type="entry name" value="ACP-like"/>
    <property type="match status" value="1"/>
</dbReference>
<comment type="catalytic activity">
    <reaction evidence="45">
        <text>hexadecanoyl-[ACP] + H2O = hexadecanoate + holo-[ACP] + H(+)</text>
        <dbReference type="Rhea" id="RHEA:41932"/>
        <dbReference type="Rhea" id="RHEA-COMP:9652"/>
        <dbReference type="Rhea" id="RHEA-COMP:9685"/>
        <dbReference type="ChEBI" id="CHEBI:7896"/>
        <dbReference type="ChEBI" id="CHEBI:15377"/>
        <dbReference type="ChEBI" id="CHEBI:15378"/>
        <dbReference type="ChEBI" id="CHEBI:64479"/>
        <dbReference type="ChEBI" id="CHEBI:78483"/>
        <dbReference type="EC" id="3.1.2.14"/>
    </reaction>
    <physiologicalReaction direction="left-to-right" evidence="45">
        <dbReference type="Rhea" id="RHEA:41933"/>
    </physiologicalReaction>
</comment>
<dbReference type="Pfam" id="PF00550">
    <property type="entry name" value="PP-binding"/>
    <property type="match status" value="1"/>
</dbReference>
<dbReference type="SUPFAM" id="SSF53474">
    <property type="entry name" value="alpha/beta-Hydrolases"/>
    <property type="match status" value="1"/>
</dbReference>
<dbReference type="SMART" id="SM00829">
    <property type="entry name" value="PKS_ER"/>
    <property type="match status" value="1"/>
</dbReference>
<dbReference type="InterPro" id="IPR029058">
    <property type="entry name" value="AB_hydrolase_fold"/>
</dbReference>
<evidence type="ECO:0000256" key="21">
    <source>
        <dbReference type="ARBA" id="ARBA00023399"/>
    </source>
</evidence>
<dbReference type="FunFam" id="3.40.50.720:FF:000209">
    <property type="entry name" value="Polyketide synthase Pks12"/>
    <property type="match status" value="1"/>
</dbReference>
<evidence type="ECO:0000256" key="42">
    <source>
        <dbReference type="ARBA" id="ARBA00048571"/>
    </source>
</evidence>
<evidence type="ECO:0000256" key="33">
    <source>
        <dbReference type="ARBA" id="ARBA00047810"/>
    </source>
</evidence>
<evidence type="ECO:0000256" key="22">
    <source>
        <dbReference type="ARBA" id="ARBA00023401"/>
    </source>
</evidence>
<feature type="domain" description="Carrier" evidence="57">
    <location>
        <begin position="2014"/>
        <end position="2091"/>
    </location>
</feature>
<dbReference type="SUPFAM" id="SSF47336">
    <property type="entry name" value="ACP-like"/>
    <property type="match status" value="1"/>
</dbReference>
<evidence type="ECO:0000256" key="10">
    <source>
        <dbReference type="ARBA" id="ARBA00022679"/>
    </source>
</evidence>
<comment type="catalytic activity">
    <reaction evidence="15">
        <text>(3R)-hydroxyoctanoyl-[ACP] = (2E)-octenoyl-[ACP] + H2O</text>
        <dbReference type="Rhea" id="RHEA:41844"/>
        <dbReference type="Rhea" id="RHEA-COMP:9634"/>
        <dbReference type="Rhea" id="RHEA-COMP:9635"/>
        <dbReference type="ChEBI" id="CHEBI:15377"/>
        <dbReference type="ChEBI" id="CHEBI:78461"/>
        <dbReference type="ChEBI" id="CHEBI:78462"/>
    </reaction>
    <physiologicalReaction direction="left-to-right" evidence="15">
        <dbReference type="Rhea" id="RHEA:41845"/>
    </physiologicalReaction>
</comment>
<comment type="catalytic activity">
    <reaction evidence="28">
        <text>a (3R)-hydroxyacyl-[ACP] + NADP(+) = a 3-oxoacyl-[ACP] + NADPH + H(+)</text>
        <dbReference type="Rhea" id="RHEA:17397"/>
        <dbReference type="Rhea" id="RHEA-COMP:9916"/>
        <dbReference type="Rhea" id="RHEA-COMP:9945"/>
        <dbReference type="ChEBI" id="CHEBI:15378"/>
        <dbReference type="ChEBI" id="CHEBI:57783"/>
        <dbReference type="ChEBI" id="CHEBI:58349"/>
        <dbReference type="ChEBI" id="CHEBI:78776"/>
        <dbReference type="ChEBI" id="CHEBI:78827"/>
        <dbReference type="EC" id="1.1.1.100"/>
    </reaction>
    <physiologicalReaction direction="right-to-left" evidence="28">
        <dbReference type="Rhea" id="RHEA:17399"/>
    </physiologicalReaction>
</comment>
<dbReference type="EMBL" id="GECU01006695">
    <property type="protein sequence ID" value="JAT01012.1"/>
    <property type="molecule type" value="Transcribed_RNA"/>
</dbReference>
<dbReference type="InterPro" id="IPR016036">
    <property type="entry name" value="Malonyl_transacylase_ACP-bd"/>
</dbReference>
<evidence type="ECO:0000256" key="26">
    <source>
        <dbReference type="ARBA" id="ARBA00047300"/>
    </source>
</evidence>
<evidence type="ECO:0000256" key="11">
    <source>
        <dbReference type="ARBA" id="ARBA00022799"/>
    </source>
</evidence>
<evidence type="ECO:0000256" key="28">
    <source>
        <dbReference type="ARBA" id="ARBA00047400"/>
    </source>
</evidence>
<dbReference type="InterPro" id="IPR020841">
    <property type="entry name" value="PKS_Beta-ketoAc_synthase_dom"/>
</dbReference>
<comment type="catalytic activity">
    <reaction evidence="30">
        <text>tetradecanoyl-[ACP] + malonyl-[ACP] + H(+) = 3-oxohexadecanoyl-[ACP] + holo-[ACP] + CO2</text>
        <dbReference type="Rhea" id="RHEA:41900"/>
        <dbReference type="Rhea" id="RHEA-COMP:9623"/>
        <dbReference type="Rhea" id="RHEA-COMP:9648"/>
        <dbReference type="Rhea" id="RHEA-COMP:9649"/>
        <dbReference type="Rhea" id="RHEA-COMP:9685"/>
        <dbReference type="ChEBI" id="CHEBI:15378"/>
        <dbReference type="ChEBI" id="CHEBI:16526"/>
        <dbReference type="ChEBI" id="CHEBI:64479"/>
        <dbReference type="ChEBI" id="CHEBI:78449"/>
        <dbReference type="ChEBI" id="CHEBI:78477"/>
        <dbReference type="ChEBI" id="CHEBI:78478"/>
    </reaction>
    <physiologicalReaction direction="left-to-right" evidence="30">
        <dbReference type="Rhea" id="RHEA:41901"/>
    </physiologicalReaction>
</comment>
<evidence type="ECO:0000256" key="50">
    <source>
        <dbReference type="ARBA" id="ARBA00049263"/>
    </source>
</evidence>
<dbReference type="Pfam" id="PF08659">
    <property type="entry name" value="KR"/>
    <property type="match status" value="1"/>
</dbReference>
<comment type="catalytic activity">
    <reaction evidence="33">
        <text>(2E)-hexadecenoyl-[ACP] + NADPH + H(+) = hexadecanoyl-[ACP] + NADP(+)</text>
        <dbReference type="Rhea" id="RHEA:41912"/>
        <dbReference type="Rhea" id="RHEA-COMP:9651"/>
        <dbReference type="Rhea" id="RHEA-COMP:9652"/>
        <dbReference type="ChEBI" id="CHEBI:15378"/>
        <dbReference type="ChEBI" id="CHEBI:57783"/>
        <dbReference type="ChEBI" id="CHEBI:58349"/>
        <dbReference type="ChEBI" id="CHEBI:78481"/>
        <dbReference type="ChEBI" id="CHEBI:78483"/>
    </reaction>
    <physiologicalReaction direction="left-to-right" evidence="33">
        <dbReference type="Rhea" id="RHEA:41913"/>
    </physiologicalReaction>
</comment>
<dbReference type="EC" id="1.1.1.100" evidence="5"/>
<dbReference type="GO" id="GO:0141148">
    <property type="term" value="F:enoyl-[acyl-carrier-protein] reductase (NADPH) activity"/>
    <property type="evidence" value="ECO:0007669"/>
    <property type="project" value="UniProtKB-EC"/>
</dbReference>
<keyword evidence="11" id="KW-0702">S-nitrosylation</keyword>
<dbReference type="Pfam" id="PF16197">
    <property type="entry name" value="KAsynt_C_assoc"/>
    <property type="match status" value="1"/>
</dbReference>
<comment type="catalytic activity">
    <reaction evidence="51">
        <text>3-oxohexadecanoyl-[ACP] + NADPH + H(+) = (3R)-hydroxyhexadecanoyl-[ACP] + NADP(+)</text>
        <dbReference type="Rhea" id="RHEA:41904"/>
        <dbReference type="Rhea" id="RHEA-COMP:9649"/>
        <dbReference type="Rhea" id="RHEA-COMP:9650"/>
        <dbReference type="ChEBI" id="CHEBI:15378"/>
        <dbReference type="ChEBI" id="CHEBI:57783"/>
        <dbReference type="ChEBI" id="CHEBI:58349"/>
        <dbReference type="ChEBI" id="CHEBI:78478"/>
        <dbReference type="ChEBI" id="CHEBI:78480"/>
    </reaction>
    <physiologicalReaction direction="left-to-right" evidence="51">
        <dbReference type="Rhea" id="RHEA:41905"/>
    </physiologicalReaction>
</comment>
<dbReference type="InterPro" id="IPR001227">
    <property type="entry name" value="Ac_transferase_dom_sf"/>
</dbReference>
<dbReference type="InterPro" id="IPR032821">
    <property type="entry name" value="PKS_assoc"/>
</dbReference>
<dbReference type="Gene3D" id="3.30.70.3290">
    <property type="match status" value="1"/>
</dbReference>
<comment type="catalytic activity">
    <reaction evidence="55">
        <text>octanoyl-[ACP] + malonyl-[ACP] + H(+) = 3-oxodecanoyl-[ACP] + holo-[ACP] + CO2</text>
        <dbReference type="Rhea" id="RHEA:41852"/>
        <dbReference type="Rhea" id="RHEA-COMP:9623"/>
        <dbReference type="Rhea" id="RHEA-COMP:9636"/>
        <dbReference type="Rhea" id="RHEA-COMP:9637"/>
        <dbReference type="Rhea" id="RHEA-COMP:9685"/>
        <dbReference type="ChEBI" id="CHEBI:15378"/>
        <dbReference type="ChEBI" id="CHEBI:16526"/>
        <dbReference type="ChEBI" id="CHEBI:64479"/>
        <dbReference type="ChEBI" id="CHEBI:78449"/>
        <dbReference type="ChEBI" id="CHEBI:78463"/>
        <dbReference type="ChEBI" id="CHEBI:78464"/>
    </reaction>
    <physiologicalReaction direction="left-to-right" evidence="55">
        <dbReference type="Rhea" id="RHEA:41853"/>
    </physiologicalReaction>
</comment>
<feature type="domain" description="Ketosynthase family 3 (KS3)" evidence="58">
    <location>
        <begin position="26"/>
        <end position="431"/>
    </location>
</feature>
<evidence type="ECO:0000256" key="48">
    <source>
        <dbReference type="ARBA" id="ARBA00049109"/>
    </source>
</evidence>
<dbReference type="Gene3D" id="3.40.50.1820">
    <property type="entry name" value="alpha/beta hydrolase"/>
    <property type="match status" value="1"/>
</dbReference>
<dbReference type="InterPro" id="IPR011032">
    <property type="entry name" value="GroES-like_sf"/>
</dbReference>
<comment type="catalytic activity">
    <reaction evidence="17">
        <text>(3R)-hydroxyhexanoyl-[ACP] = (2E)-hexenoyl-[ACP] + H2O</text>
        <dbReference type="Rhea" id="RHEA:41828"/>
        <dbReference type="Rhea" id="RHEA-COMP:9630"/>
        <dbReference type="Rhea" id="RHEA-COMP:9631"/>
        <dbReference type="ChEBI" id="CHEBI:15377"/>
        <dbReference type="ChEBI" id="CHEBI:78457"/>
        <dbReference type="ChEBI" id="CHEBI:78458"/>
    </reaction>
    <physiologicalReaction direction="left-to-right" evidence="17">
        <dbReference type="Rhea" id="RHEA:41829"/>
    </physiologicalReaction>
</comment>
<dbReference type="SUPFAM" id="SSF53901">
    <property type="entry name" value="Thiolase-like"/>
    <property type="match status" value="1"/>
</dbReference>
<dbReference type="Gene3D" id="3.40.50.720">
    <property type="entry name" value="NAD(P)-binding Rossmann-like Domain"/>
    <property type="match status" value="1"/>
</dbReference>
<keyword evidence="14" id="KW-0511">Multifunctional enzyme</keyword>
<dbReference type="Gene3D" id="3.40.366.10">
    <property type="entry name" value="Malonyl-Coenzyme A Acyl Carrier Protein, domain 2"/>
    <property type="match status" value="1"/>
</dbReference>
<dbReference type="GO" id="GO:0006633">
    <property type="term" value="P:fatty acid biosynthetic process"/>
    <property type="evidence" value="ECO:0007669"/>
    <property type="project" value="UniProtKB-UniPathway"/>
</dbReference>
<dbReference type="InterPro" id="IPR042104">
    <property type="entry name" value="PKS_dehydratase_sf"/>
</dbReference>
<evidence type="ECO:0000256" key="35">
    <source>
        <dbReference type="ARBA" id="ARBA00047953"/>
    </source>
</evidence>
<organism evidence="60">
    <name type="scientific">Homalodisca liturata</name>
    <dbReference type="NCBI Taxonomy" id="320908"/>
    <lineage>
        <taxon>Eukaryota</taxon>
        <taxon>Metazoa</taxon>
        <taxon>Ecdysozoa</taxon>
        <taxon>Arthropoda</taxon>
        <taxon>Hexapoda</taxon>
        <taxon>Insecta</taxon>
        <taxon>Pterygota</taxon>
        <taxon>Neoptera</taxon>
        <taxon>Paraneoptera</taxon>
        <taxon>Hemiptera</taxon>
        <taxon>Auchenorrhyncha</taxon>
        <taxon>Membracoidea</taxon>
        <taxon>Cicadellidae</taxon>
        <taxon>Cicadellinae</taxon>
        <taxon>Proconiini</taxon>
        <taxon>Homalodisca</taxon>
    </lineage>
</organism>
<dbReference type="EC" id="2.3.1.85" evidence="4"/>
<evidence type="ECO:0000256" key="39">
    <source>
        <dbReference type="ARBA" id="ARBA00048289"/>
    </source>
</evidence>
<evidence type="ECO:0000256" key="4">
    <source>
        <dbReference type="ARBA" id="ARBA00012873"/>
    </source>
</evidence>
<evidence type="ECO:0000256" key="2">
    <source>
        <dbReference type="ARBA" id="ARBA00012004"/>
    </source>
</evidence>
<comment type="catalytic activity">
    <reaction evidence="34">
        <text>(2E)-hexenoyl-[ACP] + NADPH + H(+) = hexanoyl-[ACP] + NADP(+)</text>
        <dbReference type="Rhea" id="RHEA:41832"/>
        <dbReference type="Rhea" id="RHEA-COMP:9631"/>
        <dbReference type="Rhea" id="RHEA-COMP:9632"/>
        <dbReference type="ChEBI" id="CHEBI:15378"/>
        <dbReference type="ChEBI" id="CHEBI:57783"/>
        <dbReference type="ChEBI" id="CHEBI:58349"/>
        <dbReference type="ChEBI" id="CHEBI:78458"/>
        <dbReference type="ChEBI" id="CHEBI:78459"/>
    </reaction>
    <physiologicalReaction direction="left-to-right" evidence="34">
        <dbReference type="Rhea" id="RHEA:41833"/>
    </physiologicalReaction>
</comment>
<evidence type="ECO:0000256" key="5">
    <source>
        <dbReference type="ARBA" id="ARBA00012948"/>
    </source>
</evidence>
<evidence type="ECO:0000256" key="19">
    <source>
        <dbReference type="ARBA" id="ARBA00023394"/>
    </source>
</evidence>
<comment type="catalytic activity">
    <reaction evidence="26">
        <text>3-oxooctadecanoyl-[ACP] + NADPH + H(+) = (3R)-hydroxyoctadecanoyl-[ACP] + NADP(+)</text>
        <dbReference type="Rhea" id="RHEA:41920"/>
        <dbReference type="Rhea" id="RHEA-COMP:9653"/>
        <dbReference type="Rhea" id="RHEA-COMP:9654"/>
        <dbReference type="ChEBI" id="CHEBI:15378"/>
        <dbReference type="ChEBI" id="CHEBI:57783"/>
        <dbReference type="ChEBI" id="CHEBI:58349"/>
        <dbReference type="ChEBI" id="CHEBI:78487"/>
        <dbReference type="ChEBI" id="CHEBI:78488"/>
    </reaction>
    <physiologicalReaction direction="left-to-right" evidence="26">
        <dbReference type="Rhea" id="RHEA:41921"/>
    </physiologicalReaction>
</comment>
<comment type="catalytic activity">
    <reaction evidence="54">
        <text>(2E)-decenoyl-[ACP] + NADPH + H(+) = decanoyl-[ACP] + NADP(+)</text>
        <dbReference type="Rhea" id="RHEA:41864"/>
        <dbReference type="Rhea" id="RHEA-COMP:9639"/>
        <dbReference type="Rhea" id="RHEA-COMP:9640"/>
        <dbReference type="ChEBI" id="CHEBI:15378"/>
        <dbReference type="ChEBI" id="CHEBI:57783"/>
        <dbReference type="ChEBI" id="CHEBI:58349"/>
        <dbReference type="ChEBI" id="CHEBI:78467"/>
        <dbReference type="ChEBI" id="CHEBI:78468"/>
    </reaction>
    <physiologicalReaction direction="left-to-right" evidence="54">
        <dbReference type="Rhea" id="RHEA:41865"/>
    </physiologicalReaction>
</comment>
<evidence type="ECO:0000256" key="14">
    <source>
        <dbReference type="ARBA" id="ARBA00023268"/>
    </source>
</evidence>
<name>A0A1B6JP24_9HEMI</name>
<dbReference type="SMART" id="SM00827">
    <property type="entry name" value="PKS_AT"/>
    <property type="match status" value="1"/>
</dbReference>
<feature type="region of interest" description="N-terminal hotdog fold" evidence="56">
    <location>
        <begin position="866"/>
        <end position="992"/>
    </location>
</feature>
<dbReference type="EC" id="1.3.1.39" evidence="2"/>
<dbReference type="PANTHER" id="PTHR43775">
    <property type="entry name" value="FATTY ACID SYNTHASE"/>
    <property type="match status" value="1"/>
</dbReference>
<dbReference type="InterPro" id="IPR049391">
    <property type="entry name" value="FAS_pseudo-KR"/>
</dbReference>
<comment type="catalytic activity">
    <reaction evidence="22">
        <text>(3R)-hydroxyhexadecanoyl-[ACP] = (2E)-hexadecenoyl-[ACP] + H2O</text>
        <dbReference type="Rhea" id="RHEA:41908"/>
        <dbReference type="Rhea" id="RHEA-COMP:9650"/>
        <dbReference type="Rhea" id="RHEA-COMP:9651"/>
        <dbReference type="ChEBI" id="CHEBI:15377"/>
        <dbReference type="ChEBI" id="CHEBI:78480"/>
        <dbReference type="ChEBI" id="CHEBI:78481"/>
    </reaction>
    <physiologicalReaction direction="left-to-right" evidence="22">
        <dbReference type="Rhea" id="RHEA:41909"/>
    </physiologicalReaction>
</comment>
<dbReference type="EC" id="2.3.1.41" evidence="6"/>
<evidence type="ECO:0000256" key="45">
    <source>
        <dbReference type="ARBA" id="ARBA00048704"/>
    </source>
</evidence>
<dbReference type="InterPro" id="IPR016039">
    <property type="entry name" value="Thiolase-like"/>
</dbReference>
<evidence type="ECO:0000256" key="49">
    <source>
        <dbReference type="ARBA" id="ARBA00049171"/>
    </source>
</evidence>
<comment type="catalytic activity">
    <reaction evidence="18">
        <text>(3R)-hydroxydecanoyl-[ACP] = (2E)-decenoyl-[ACP] + H2O</text>
        <dbReference type="Rhea" id="RHEA:41860"/>
        <dbReference type="Rhea" id="RHEA-COMP:9638"/>
        <dbReference type="Rhea" id="RHEA-COMP:9639"/>
        <dbReference type="ChEBI" id="CHEBI:15377"/>
        <dbReference type="ChEBI" id="CHEBI:78466"/>
        <dbReference type="ChEBI" id="CHEBI:78467"/>
    </reaction>
    <physiologicalReaction direction="left-to-right" evidence="18">
        <dbReference type="Rhea" id="RHEA:41861"/>
    </physiologicalReaction>
</comment>
<keyword evidence="13" id="KW-0007">Acetylation</keyword>
<comment type="pathway">
    <text evidence="1">Lipid metabolism.</text>
</comment>
<dbReference type="InterPro" id="IPR013968">
    <property type="entry name" value="PKS_KR"/>
</dbReference>
<dbReference type="GO" id="GO:0004313">
    <property type="term" value="F:[acyl-carrier-protein] S-acetyltransferase activity"/>
    <property type="evidence" value="ECO:0007669"/>
    <property type="project" value="UniProtKB-EC"/>
</dbReference>
<comment type="catalytic activity">
    <reaction evidence="35">
        <text>3-oxobutanoyl-[ACP] + NADPH + H(+) = (3R)-hydroxybutanoyl-[ACP] + NADP(+)</text>
        <dbReference type="Rhea" id="RHEA:41804"/>
        <dbReference type="Rhea" id="RHEA-COMP:9625"/>
        <dbReference type="Rhea" id="RHEA-COMP:9626"/>
        <dbReference type="ChEBI" id="CHEBI:15378"/>
        <dbReference type="ChEBI" id="CHEBI:57783"/>
        <dbReference type="ChEBI" id="CHEBI:58349"/>
        <dbReference type="ChEBI" id="CHEBI:78450"/>
        <dbReference type="ChEBI" id="CHEBI:78451"/>
    </reaction>
    <physiologicalReaction direction="left-to-right" evidence="35">
        <dbReference type="Rhea" id="RHEA:41805"/>
    </physiologicalReaction>
</comment>
<evidence type="ECO:0000256" key="12">
    <source>
        <dbReference type="ARBA" id="ARBA00022898"/>
    </source>
</evidence>
<dbReference type="GO" id="GO:0031177">
    <property type="term" value="F:phosphopantetheine binding"/>
    <property type="evidence" value="ECO:0007669"/>
    <property type="project" value="InterPro"/>
</dbReference>
<evidence type="ECO:0000256" key="55">
    <source>
        <dbReference type="ARBA" id="ARBA00049533"/>
    </source>
</evidence>
<dbReference type="PROSITE" id="PS52019">
    <property type="entry name" value="PKS_MFAS_DH"/>
    <property type="match status" value="1"/>
</dbReference>
<dbReference type="InterPro" id="IPR057326">
    <property type="entry name" value="KR_dom"/>
</dbReference>
<feature type="domain" description="PKS/mFAS DH" evidence="59">
    <location>
        <begin position="866"/>
        <end position="1133"/>
    </location>
</feature>
<evidence type="ECO:0000256" key="15">
    <source>
        <dbReference type="ARBA" id="ARBA00023332"/>
    </source>
</evidence>
<evidence type="ECO:0000256" key="8">
    <source>
        <dbReference type="ARBA" id="ARBA00022450"/>
    </source>
</evidence>
<dbReference type="Gene3D" id="3.40.47.10">
    <property type="match status" value="1"/>
</dbReference>
<proteinExistence type="predicted"/>
<comment type="catalytic activity">
    <reaction evidence="50">
        <text>3-oxododecanoyl-[ACP] + NADPH + H(+) = (3R)-hydroxydodecanoyl-[ACP] + NADP(+)</text>
        <dbReference type="Rhea" id="RHEA:41872"/>
        <dbReference type="Rhea" id="RHEA-COMP:9641"/>
        <dbReference type="Rhea" id="RHEA-COMP:9642"/>
        <dbReference type="ChEBI" id="CHEBI:15378"/>
        <dbReference type="ChEBI" id="CHEBI:57783"/>
        <dbReference type="ChEBI" id="CHEBI:58349"/>
        <dbReference type="ChEBI" id="CHEBI:78469"/>
        <dbReference type="ChEBI" id="CHEBI:78470"/>
    </reaction>
    <physiologicalReaction direction="left-to-right" evidence="50">
        <dbReference type="Rhea" id="RHEA:41873"/>
    </physiologicalReaction>
</comment>
<dbReference type="GO" id="GO:0004316">
    <property type="term" value="F:3-oxoacyl-[acyl-carrier-protein] reductase (NADPH) activity"/>
    <property type="evidence" value="ECO:0007669"/>
    <property type="project" value="UniProtKB-EC"/>
</dbReference>
<dbReference type="SUPFAM" id="SSF50129">
    <property type="entry name" value="GroES-like"/>
    <property type="match status" value="1"/>
</dbReference>
<dbReference type="PROSITE" id="PS52004">
    <property type="entry name" value="KS3_2"/>
    <property type="match status" value="1"/>
</dbReference>
<comment type="catalytic activity">
    <reaction evidence="27">
        <text>hexanoyl-[ACP] + malonyl-[ACP] + H(+) = 3-oxooctanoyl-[ACP] + holo-[ACP] + CO2</text>
        <dbReference type="Rhea" id="RHEA:41836"/>
        <dbReference type="Rhea" id="RHEA-COMP:9623"/>
        <dbReference type="Rhea" id="RHEA-COMP:9632"/>
        <dbReference type="Rhea" id="RHEA-COMP:9633"/>
        <dbReference type="Rhea" id="RHEA-COMP:9685"/>
        <dbReference type="ChEBI" id="CHEBI:15378"/>
        <dbReference type="ChEBI" id="CHEBI:16526"/>
        <dbReference type="ChEBI" id="CHEBI:64479"/>
        <dbReference type="ChEBI" id="CHEBI:78449"/>
        <dbReference type="ChEBI" id="CHEBI:78459"/>
        <dbReference type="ChEBI" id="CHEBI:78460"/>
    </reaction>
    <physiologicalReaction direction="left-to-right" evidence="27">
        <dbReference type="Rhea" id="RHEA:41837"/>
    </physiologicalReaction>
</comment>
<dbReference type="InterPro" id="IPR050091">
    <property type="entry name" value="PKS_NRPS_Biosynth_Enz"/>
</dbReference>
<evidence type="ECO:0000256" key="40">
    <source>
        <dbReference type="ARBA" id="ARBA00048420"/>
    </source>
</evidence>
<comment type="catalytic activity">
    <reaction evidence="42">
        <text>3-oxohexanoyl-[ACP] + NADPH + H(+) = (3R)-hydroxyhexanoyl-[ACP] + NADP(+)</text>
        <dbReference type="Rhea" id="RHEA:41824"/>
        <dbReference type="Rhea" id="RHEA-COMP:9629"/>
        <dbReference type="Rhea" id="RHEA-COMP:9630"/>
        <dbReference type="ChEBI" id="CHEBI:15378"/>
        <dbReference type="ChEBI" id="CHEBI:57783"/>
        <dbReference type="ChEBI" id="CHEBI:58349"/>
        <dbReference type="ChEBI" id="CHEBI:78456"/>
        <dbReference type="ChEBI" id="CHEBI:78457"/>
    </reaction>
    <physiologicalReaction direction="left-to-right" evidence="42">
        <dbReference type="Rhea" id="RHEA:41825"/>
    </physiologicalReaction>
</comment>
<keyword evidence="9" id="KW-0597">Phosphoprotein</keyword>
<evidence type="ECO:0000256" key="38">
    <source>
        <dbReference type="ARBA" id="ARBA00048281"/>
    </source>
</evidence>
<evidence type="ECO:0000256" key="46">
    <source>
        <dbReference type="ARBA" id="ARBA00048935"/>
    </source>
</evidence>
<comment type="function">
    <text evidence="24">Fatty acid synthetase is a multifunctional enzyme that catalyzes the de novo biosynthesis of long-chain saturated fatty acids starting from acetyl-CoA and malonyl-CoA in the presence of NADPH. This multifunctional protein contains 7 catalytic activities and a site for the binding of the prosthetic group 4'-phosphopantetheine of the acyl carrier protein ([ACP]) domain.</text>
</comment>
<evidence type="ECO:0000256" key="47">
    <source>
        <dbReference type="ARBA" id="ARBA00049019"/>
    </source>
</evidence>
<evidence type="ECO:0000256" key="30">
    <source>
        <dbReference type="ARBA" id="ARBA00047451"/>
    </source>
</evidence>